<reference evidence="3" key="1">
    <citation type="submission" date="2019-03" db="EMBL/GenBank/DDBJ databases">
        <authorList>
            <person name="Mank J."/>
            <person name="Almeida P."/>
        </authorList>
    </citation>
    <scope>NUCLEOTIDE SEQUENCE</scope>
    <source>
        <strain evidence="3">78183</strain>
    </source>
</reference>
<gene>
    <name evidence="3" type="ORF">SVIM_LOCUS497310</name>
</gene>
<proteinExistence type="inferred from homology"/>
<keyword evidence="2" id="KW-1015">Disulfide bond</keyword>
<evidence type="ECO:0000256" key="1">
    <source>
        <dbReference type="ARBA" id="ARBA00010049"/>
    </source>
</evidence>
<dbReference type="Pfam" id="PF01190">
    <property type="entry name" value="Pollen_Ole_e_1"/>
    <property type="match status" value="1"/>
</dbReference>
<dbReference type="EMBL" id="CAADRP010002263">
    <property type="protein sequence ID" value="VFU64912.1"/>
    <property type="molecule type" value="Genomic_DNA"/>
</dbReference>
<sequence>MENSSYFTGKKPGETSHSLKYPYSKDLHSLLHFNNHHHTKPVCFASCPHYKSNIHPCILPRTPEEIEEKCFTIAAFLLCFSSFLISAYAVDYLDVEGKVYCDPCRVEFQTKISEGIPDAKVKLVCNNRDNGTETYTVEGATDSSGTYRLPVVGDHEDDICEVKLVESSRPDCNERFQSIDSARILLTKNVGVVDKTRYPNALGFKKKVAQPECTDVLKEIGFLPLEL</sequence>
<dbReference type="PROSITE" id="PS00925">
    <property type="entry name" value="OLEEI"/>
    <property type="match status" value="1"/>
</dbReference>
<dbReference type="InterPro" id="IPR006040">
    <property type="entry name" value="Allergen_Ole_e_I_CS"/>
</dbReference>
<evidence type="ECO:0000256" key="2">
    <source>
        <dbReference type="ARBA" id="ARBA00023157"/>
    </source>
</evidence>
<name>A0A6N2NCP7_SALVM</name>
<accession>A0A6N2NCP7</accession>
<protein>
    <submittedName>
        <fullName evidence="3">Uncharacterized protein</fullName>
    </submittedName>
</protein>
<organism evidence="3">
    <name type="scientific">Salix viminalis</name>
    <name type="common">Common osier</name>
    <name type="synonym">Basket willow</name>
    <dbReference type="NCBI Taxonomy" id="40686"/>
    <lineage>
        <taxon>Eukaryota</taxon>
        <taxon>Viridiplantae</taxon>
        <taxon>Streptophyta</taxon>
        <taxon>Embryophyta</taxon>
        <taxon>Tracheophyta</taxon>
        <taxon>Spermatophyta</taxon>
        <taxon>Magnoliopsida</taxon>
        <taxon>eudicotyledons</taxon>
        <taxon>Gunneridae</taxon>
        <taxon>Pentapetalae</taxon>
        <taxon>rosids</taxon>
        <taxon>fabids</taxon>
        <taxon>Malpighiales</taxon>
        <taxon>Salicaceae</taxon>
        <taxon>Saliceae</taxon>
        <taxon>Salix</taxon>
    </lineage>
</organism>
<evidence type="ECO:0000313" key="3">
    <source>
        <dbReference type="EMBL" id="VFU64912.1"/>
    </source>
</evidence>
<dbReference type="PANTHER" id="PTHR31614:SF20">
    <property type="entry name" value="POLLEN PROTEIN OLE E I-LIKE PROTEIN"/>
    <property type="match status" value="1"/>
</dbReference>
<dbReference type="InterPro" id="IPR006041">
    <property type="entry name" value="Pollen_Ole_e1_allergen"/>
</dbReference>
<comment type="similarity">
    <text evidence="1">Belongs to the Ole e I family.</text>
</comment>
<dbReference type="PANTHER" id="PTHR31614">
    <property type="entry name" value="PROTEIN DOWNSTREAM OF FLC-RELATED"/>
    <property type="match status" value="1"/>
</dbReference>
<dbReference type="AlphaFoldDB" id="A0A6N2NCP7"/>
<dbReference type="GO" id="GO:0005615">
    <property type="term" value="C:extracellular space"/>
    <property type="evidence" value="ECO:0007669"/>
    <property type="project" value="InterPro"/>
</dbReference>